<dbReference type="InterPro" id="IPR002885">
    <property type="entry name" value="PPR_rpt"/>
</dbReference>
<feature type="repeat" description="PPR" evidence="2">
    <location>
        <begin position="151"/>
        <end position="185"/>
    </location>
</feature>
<keyword evidence="4" id="KW-1185">Reference proteome</keyword>
<dbReference type="InParanoid" id="A0A1Q3BT62"/>
<dbReference type="PANTHER" id="PTHR24015:SF1653">
    <property type="entry name" value="OS06G0694300 PROTEIN"/>
    <property type="match status" value="1"/>
</dbReference>
<evidence type="ECO:0000313" key="3">
    <source>
        <dbReference type="EMBL" id="GAV71155.1"/>
    </source>
</evidence>
<evidence type="ECO:0000256" key="2">
    <source>
        <dbReference type="PROSITE-ProRule" id="PRU00708"/>
    </source>
</evidence>
<dbReference type="OrthoDB" id="185373at2759"/>
<accession>A0A1Q3BT62</accession>
<keyword evidence="1" id="KW-0677">Repeat</keyword>
<dbReference type="InterPro" id="IPR046960">
    <property type="entry name" value="PPR_At4g14850-like_plant"/>
</dbReference>
<dbReference type="Proteomes" id="UP000187406">
    <property type="component" value="Unassembled WGS sequence"/>
</dbReference>
<evidence type="ECO:0000256" key="1">
    <source>
        <dbReference type="ARBA" id="ARBA00022737"/>
    </source>
</evidence>
<dbReference type="AlphaFoldDB" id="A0A1Q3BT62"/>
<dbReference type="GO" id="GO:0009451">
    <property type="term" value="P:RNA modification"/>
    <property type="evidence" value="ECO:0007669"/>
    <property type="project" value="InterPro"/>
</dbReference>
<proteinExistence type="predicted"/>
<dbReference type="NCBIfam" id="TIGR00756">
    <property type="entry name" value="PPR"/>
    <property type="match status" value="2"/>
</dbReference>
<dbReference type="Gene3D" id="1.25.40.10">
    <property type="entry name" value="Tetratricopeptide repeat domain"/>
    <property type="match status" value="2"/>
</dbReference>
<protein>
    <submittedName>
        <fullName evidence="3">PPR domain-containing protein</fullName>
    </submittedName>
</protein>
<dbReference type="EMBL" id="BDDD01000879">
    <property type="protein sequence ID" value="GAV71155.1"/>
    <property type="molecule type" value="Genomic_DNA"/>
</dbReference>
<dbReference type="InterPro" id="IPR011990">
    <property type="entry name" value="TPR-like_helical_dom_sf"/>
</dbReference>
<dbReference type="PANTHER" id="PTHR24015">
    <property type="entry name" value="OS07G0578800 PROTEIN-RELATED"/>
    <property type="match status" value="1"/>
</dbReference>
<name>A0A1Q3BT62_CEPFO</name>
<gene>
    <name evidence="3" type="ORF">CFOL_v3_14649</name>
</gene>
<dbReference type="GO" id="GO:0003723">
    <property type="term" value="F:RNA binding"/>
    <property type="evidence" value="ECO:0007669"/>
    <property type="project" value="InterPro"/>
</dbReference>
<organism evidence="3 4">
    <name type="scientific">Cephalotus follicularis</name>
    <name type="common">Albany pitcher plant</name>
    <dbReference type="NCBI Taxonomy" id="3775"/>
    <lineage>
        <taxon>Eukaryota</taxon>
        <taxon>Viridiplantae</taxon>
        <taxon>Streptophyta</taxon>
        <taxon>Embryophyta</taxon>
        <taxon>Tracheophyta</taxon>
        <taxon>Spermatophyta</taxon>
        <taxon>Magnoliopsida</taxon>
        <taxon>eudicotyledons</taxon>
        <taxon>Gunneridae</taxon>
        <taxon>Pentapetalae</taxon>
        <taxon>rosids</taxon>
        <taxon>fabids</taxon>
        <taxon>Oxalidales</taxon>
        <taxon>Cephalotaceae</taxon>
        <taxon>Cephalotus</taxon>
    </lineage>
</organism>
<comment type="caution">
    <text evidence="3">The sequence shown here is derived from an EMBL/GenBank/DDBJ whole genome shotgun (WGS) entry which is preliminary data.</text>
</comment>
<evidence type="ECO:0000313" key="4">
    <source>
        <dbReference type="Proteomes" id="UP000187406"/>
    </source>
</evidence>
<dbReference type="PROSITE" id="PS51375">
    <property type="entry name" value="PPR"/>
    <property type="match status" value="2"/>
</dbReference>
<sequence length="226" mass="25248">MISGYIKAGEPRSSLNMFLEMLGFGVEPTAFDLSAVIKACLEIGDLKLGRYFHGFVMRGGFDSDQSISSALITMYGKNFESNDARRLFDEMPEPNAINLGRLKQGKEVHANVVTSDLCGDVVIENNLVDMFEKRGSVAASRRVFYKKLVNDSVSWSALLAAYCQNRDLGSVIKLFRETQKPNLHCYAIVLRACSGLAVVRQGKEVHCQYVRRGVRDVIVESVFDYK</sequence>
<feature type="repeat" description="PPR" evidence="2">
    <location>
        <begin position="1"/>
        <end position="28"/>
    </location>
</feature>
<reference evidence="4" key="1">
    <citation type="submission" date="2016-04" db="EMBL/GenBank/DDBJ databases">
        <title>Cephalotus genome sequencing.</title>
        <authorList>
            <person name="Fukushima K."/>
            <person name="Hasebe M."/>
            <person name="Fang X."/>
        </authorList>
    </citation>
    <scope>NUCLEOTIDE SEQUENCE [LARGE SCALE GENOMIC DNA]</scope>
    <source>
        <strain evidence="4">cv. St1</strain>
    </source>
</reference>
<dbReference type="Pfam" id="PF01535">
    <property type="entry name" value="PPR"/>
    <property type="match status" value="3"/>
</dbReference>